<accession>A0AAE0I8S7</accession>
<evidence type="ECO:0000313" key="3">
    <source>
        <dbReference type="Proteomes" id="UP001286456"/>
    </source>
</evidence>
<evidence type="ECO:0000313" key="2">
    <source>
        <dbReference type="EMBL" id="KAK3320590.1"/>
    </source>
</evidence>
<keyword evidence="3" id="KW-1185">Reference proteome</keyword>
<proteinExistence type="predicted"/>
<dbReference type="Proteomes" id="UP001286456">
    <property type="component" value="Unassembled WGS sequence"/>
</dbReference>
<gene>
    <name evidence="2" type="ORF">B0T19DRAFT_243607</name>
</gene>
<reference evidence="2" key="1">
    <citation type="journal article" date="2023" name="Mol. Phylogenet. Evol.">
        <title>Genome-scale phylogeny and comparative genomics of the fungal order Sordariales.</title>
        <authorList>
            <person name="Hensen N."/>
            <person name="Bonometti L."/>
            <person name="Westerberg I."/>
            <person name="Brannstrom I.O."/>
            <person name="Guillou S."/>
            <person name="Cros-Aarteil S."/>
            <person name="Calhoun S."/>
            <person name="Haridas S."/>
            <person name="Kuo A."/>
            <person name="Mondo S."/>
            <person name="Pangilinan J."/>
            <person name="Riley R."/>
            <person name="LaButti K."/>
            <person name="Andreopoulos B."/>
            <person name="Lipzen A."/>
            <person name="Chen C."/>
            <person name="Yan M."/>
            <person name="Daum C."/>
            <person name="Ng V."/>
            <person name="Clum A."/>
            <person name="Steindorff A."/>
            <person name="Ohm R.A."/>
            <person name="Martin F."/>
            <person name="Silar P."/>
            <person name="Natvig D.O."/>
            <person name="Lalanne C."/>
            <person name="Gautier V."/>
            <person name="Ament-Velasquez S.L."/>
            <person name="Kruys A."/>
            <person name="Hutchinson M.I."/>
            <person name="Powell A.J."/>
            <person name="Barry K."/>
            <person name="Miller A.N."/>
            <person name="Grigoriev I.V."/>
            <person name="Debuchy R."/>
            <person name="Gladieux P."/>
            <person name="Hiltunen Thoren M."/>
            <person name="Johannesson H."/>
        </authorList>
    </citation>
    <scope>NUCLEOTIDE SEQUENCE</scope>
    <source>
        <strain evidence="2">SMH4131-1</strain>
    </source>
</reference>
<comment type="caution">
    <text evidence="2">The sequence shown here is derived from an EMBL/GenBank/DDBJ whole genome shotgun (WGS) entry which is preliminary data.</text>
</comment>
<dbReference type="AlphaFoldDB" id="A0AAE0I8S7"/>
<evidence type="ECO:0000256" key="1">
    <source>
        <dbReference type="SAM" id="SignalP"/>
    </source>
</evidence>
<name>A0AAE0I8S7_9PEZI</name>
<protein>
    <recommendedName>
        <fullName evidence="4">Ubiquitin 3 binding protein But2 C-terminal domain-containing protein</fullName>
    </recommendedName>
</protein>
<organism evidence="2 3">
    <name type="scientific">Cercophora scortea</name>
    <dbReference type="NCBI Taxonomy" id="314031"/>
    <lineage>
        <taxon>Eukaryota</taxon>
        <taxon>Fungi</taxon>
        <taxon>Dikarya</taxon>
        <taxon>Ascomycota</taxon>
        <taxon>Pezizomycotina</taxon>
        <taxon>Sordariomycetes</taxon>
        <taxon>Sordariomycetidae</taxon>
        <taxon>Sordariales</taxon>
        <taxon>Lasiosphaeriaceae</taxon>
        <taxon>Cercophora</taxon>
    </lineage>
</organism>
<keyword evidence="1" id="KW-0732">Signal</keyword>
<sequence>MHPSTILFSLAASALTVSASPVAPINPNKNVNLNTKRTCSVQYPELRTSPNQPIPYSIDISSSQSVDVGFTMPDDITGPCSLMLSLPEQISGSAQVNVVALDGPAQGSLVGTTTFAAGSSATINSFACRPQMCYQLQIASGDGSVQFVESQGVGLTMTYDC</sequence>
<dbReference type="EMBL" id="JAUEPO010000005">
    <property type="protein sequence ID" value="KAK3320590.1"/>
    <property type="molecule type" value="Genomic_DNA"/>
</dbReference>
<feature type="signal peptide" evidence="1">
    <location>
        <begin position="1"/>
        <end position="19"/>
    </location>
</feature>
<evidence type="ECO:0008006" key="4">
    <source>
        <dbReference type="Google" id="ProtNLM"/>
    </source>
</evidence>
<feature type="chain" id="PRO_5042288345" description="Ubiquitin 3 binding protein But2 C-terminal domain-containing protein" evidence="1">
    <location>
        <begin position="20"/>
        <end position="161"/>
    </location>
</feature>
<reference evidence="2" key="2">
    <citation type="submission" date="2023-06" db="EMBL/GenBank/DDBJ databases">
        <authorList>
            <consortium name="Lawrence Berkeley National Laboratory"/>
            <person name="Haridas S."/>
            <person name="Hensen N."/>
            <person name="Bonometti L."/>
            <person name="Westerberg I."/>
            <person name="Brannstrom I.O."/>
            <person name="Guillou S."/>
            <person name="Cros-Aarteil S."/>
            <person name="Calhoun S."/>
            <person name="Kuo A."/>
            <person name="Mondo S."/>
            <person name="Pangilinan J."/>
            <person name="Riley R."/>
            <person name="Labutti K."/>
            <person name="Andreopoulos B."/>
            <person name="Lipzen A."/>
            <person name="Chen C."/>
            <person name="Yanf M."/>
            <person name="Daum C."/>
            <person name="Ng V."/>
            <person name="Clum A."/>
            <person name="Steindorff A."/>
            <person name="Ohm R."/>
            <person name="Martin F."/>
            <person name="Silar P."/>
            <person name="Natvig D."/>
            <person name="Lalanne C."/>
            <person name="Gautier V."/>
            <person name="Ament-Velasquez S.L."/>
            <person name="Kruys A."/>
            <person name="Hutchinson M.I."/>
            <person name="Powell A.J."/>
            <person name="Barry K."/>
            <person name="Miller A.N."/>
            <person name="Grigoriev I.V."/>
            <person name="Debuchy R."/>
            <person name="Gladieux P."/>
            <person name="Thoren M.H."/>
            <person name="Johannesson H."/>
        </authorList>
    </citation>
    <scope>NUCLEOTIDE SEQUENCE</scope>
    <source>
        <strain evidence="2">SMH4131-1</strain>
    </source>
</reference>